<evidence type="ECO:0000256" key="5">
    <source>
        <dbReference type="ARBA" id="ARBA00022908"/>
    </source>
</evidence>
<dbReference type="InterPro" id="IPR013762">
    <property type="entry name" value="Integrase-like_cat_sf"/>
</dbReference>
<evidence type="ECO:0000256" key="8">
    <source>
        <dbReference type="ARBA" id="ARBA00023306"/>
    </source>
</evidence>
<dbReference type="SUPFAM" id="SSF56349">
    <property type="entry name" value="DNA breaking-rejoining enzymes"/>
    <property type="match status" value="1"/>
</dbReference>
<keyword evidence="6 9" id="KW-0238">DNA-binding</keyword>
<dbReference type="GO" id="GO:0003677">
    <property type="term" value="F:DNA binding"/>
    <property type="evidence" value="ECO:0007669"/>
    <property type="project" value="UniProtKB-UniRule"/>
</dbReference>
<keyword evidence="5" id="KW-0229">DNA integration</keyword>
<evidence type="ECO:0000256" key="2">
    <source>
        <dbReference type="ARBA" id="ARBA00022490"/>
    </source>
</evidence>
<dbReference type="GO" id="GO:0015074">
    <property type="term" value="P:DNA integration"/>
    <property type="evidence" value="ECO:0007669"/>
    <property type="project" value="UniProtKB-KW"/>
</dbReference>
<dbReference type="EMBL" id="LAUZ02000039">
    <property type="protein sequence ID" value="KKF01908.1"/>
    <property type="molecule type" value="Genomic_DNA"/>
</dbReference>
<dbReference type="GO" id="GO:0005737">
    <property type="term" value="C:cytoplasm"/>
    <property type="evidence" value="ECO:0007669"/>
    <property type="project" value="UniProtKB-SubCell"/>
</dbReference>
<evidence type="ECO:0000256" key="4">
    <source>
        <dbReference type="ARBA" id="ARBA00022829"/>
    </source>
</evidence>
<evidence type="ECO:0000256" key="6">
    <source>
        <dbReference type="ARBA" id="ARBA00023125"/>
    </source>
</evidence>
<dbReference type="InterPro" id="IPR002104">
    <property type="entry name" value="Integrase_catalytic"/>
</dbReference>
<dbReference type="OrthoDB" id="3698359at2"/>
<proteinExistence type="predicted"/>
<evidence type="ECO:0000313" key="12">
    <source>
        <dbReference type="EMBL" id="KKF01908.1"/>
    </source>
</evidence>
<dbReference type="Pfam" id="PF00589">
    <property type="entry name" value="Phage_integrase"/>
    <property type="match status" value="1"/>
</dbReference>
<gene>
    <name evidence="12" type="ORF">WN67_11405</name>
</gene>
<keyword evidence="2" id="KW-0963">Cytoplasm</keyword>
<dbReference type="PROSITE" id="PS51900">
    <property type="entry name" value="CB"/>
    <property type="match status" value="1"/>
</dbReference>
<dbReference type="InterPro" id="IPR044068">
    <property type="entry name" value="CB"/>
</dbReference>
<feature type="domain" description="Core-binding (CB)" evidence="11">
    <location>
        <begin position="23"/>
        <end position="107"/>
    </location>
</feature>
<reference evidence="12 13" key="1">
    <citation type="journal article" date="2015" name="Genome Announc.">
        <title>Draft Genome Sequence of Mycobacterium obuense Strain UC1, Isolated from Patient Sputum.</title>
        <authorList>
            <person name="Greninger A.L."/>
            <person name="Cunningham G."/>
            <person name="Hsu E.D."/>
            <person name="Yu J.M."/>
            <person name="Chiu C.Y."/>
            <person name="Miller S."/>
        </authorList>
    </citation>
    <scope>NUCLEOTIDE SEQUENCE [LARGE SCALE GENOMIC DNA]</scope>
    <source>
        <strain evidence="12 13">UC1</strain>
    </source>
</reference>
<protein>
    <submittedName>
        <fullName evidence="12">Integrase</fullName>
    </submittedName>
</protein>
<dbReference type="PANTHER" id="PTHR30349">
    <property type="entry name" value="PHAGE INTEGRASE-RELATED"/>
    <property type="match status" value="1"/>
</dbReference>
<feature type="domain" description="Tyr recombinase" evidence="10">
    <location>
        <begin position="145"/>
        <end position="355"/>
    </location>
</feature>
<dbReference type="GO" id="GO:0006310">
    <property type="term" value="P:DNA recombination"/>
    <property type="evidence" value="ECO:0007669"/>
    <property type="project" value="UniProtKB-KW"/>
</dbReference>
<comment type="caution">
    <text evidence="12">The sequence shown here is derived from an EMBL/GenBank/DDBJ whole genome shotgun (WGS) entry which is preliminary data.</text>
</comment>
<evidence type="ECO:0000256" key="1">
    <source>
        <dbReference type="ARBA" id="ARBA00004496"/>
    </source>
</evidence>
<dbReference type="InterPro" id="IPR050090">
    <property type="entry name" value="Tyrosine_recombinase_XerCD"/>
</dbReference>
<accession>A0A0M2K423</accession>
<keyword evidence="13" id="KW-1185">Reference proteome</keyword>
<dbReference type="PROSITE" id="PS51898">
    <property type="entry name" value="TYR_RECOMBINASE"/>
    <property type="match status" value="1"/>
</dbReference>
<evidence type="ECO:0000259" key="10">
    <source>
        <dbReference type="PROSITE" id="PS51898"/>
    </source>
</evidence>
<dbReference type="Proteomes" id="UP000034150">
    <property type="component" value="Unassembled WGS sequence"/>
</dbReference>
<comment type="subcellular location">
    <subcellularLocation>
        <location evidence="1">Cytoplasm</location>
    </subcellularLocation>
</comment>
<keyword evidence="7" id="KW-0233">DNA recombination</keyword>
<dbReference type="PANTHER" id="PTHR30349:SF77">
    <property type="entry name" value="TYROSINE RECOMBINASE XERC"/>
    <property type="match status" value="1"/>
</dbReference>
<dbReference type="AlphaFoldDB" id="A0A0M2K423"/>
<sequence length="375" mass="42394">MSVPGSAHLVLASGVVHLDEASAVFEAMLSGWGRQQASRLLAAEATIEPRLALVRRFAEFAGAPPWDWTAGDVEDFTAALMSGPERKAPSTIRGYHMSLRMFCDYLLDSRYGWIAQCENRFGRIPSQVCHDYNTAAHLVDYEGKPARRPFTYDELETLFDFLDDRVDVLARSRNKGAFAALRDAQMIKTAYAFGLRRRELCYLDLADLRPNSRMPAWGTFGAVHVRYAKSRRGSSPRRRTVLAVPEFDWVIDGLRQWVDHGRPLLSPGNRQELWLTERRRRVATKTMDRRFAVARVQAGLPAELTLHCLRHSYVTHLIEFGYPERFVTEQVGHSYASTTAIYTSVSDDFKTKTLQAALRRVYGSSTTTGEGGDEH</sequence>
<keyword evidence="4" id="KW-0159">Chromosome partition</keyword>
<dbReference type="GO" id="GO:0051301">
    <property type="term" value="P:cell division"/>
    <property type="evidence" value="ECO:0007669"/>
    <property type="project" value="UniProtKB-KW"/>
</dbReference>
<keyword evidence="8" id="KW-0131">Cell cycle</keyword>
<dbReference type="RefSeq" id="WP_046363131.1">
    <property type="nucleotide sequence ID" value="NZ_LAUZ02000039.1"/>
</dbReference>
<dbReference type="InterPro" id="IPR011010">
    <property type="entry name" value="DNA_brk_join_enz"/>
</dbReference>
<evidence type="ECO:0000259" key="11">
    <source>
        <dbReference type="PROSITE" id="PS51900"/>
    </source>
</evidence>
<evidence type="ECO:0000256" key="3">
    <source>
        <dbReference type="ARBA" id="ARBA00022618"/>
    </source>
</evidence>
<evidence type="ECO:0000256" key="9">
    <source>
        <dbReference type="PROSITE-ProRule" id="PRU01248"/>
    </source>
</evidence>
<dbReference type="PATRIC" id="fig|1807.13.peg.3461"/>
<name>A0A0M2K423_9MYCO</name>
<dbReference type="GeneID" id="98797349"/>
<organism evidence="12 13">
    <name type="scientific">Mycolicibacterium obuense</name>
    <dbReference type="NCBI Taxonomy" id="1807"/>
    <lineage>
        <taxon>Bacteria</taxon>
        <taxon>Bacillati</taxon>
        <taxon>Actinomycetota</taxon>
        <taxon>Actinomycetes</taxon>
        <taxon>Mycobacteriales</taxon>
        <taxon>Mycobacteriaceae</taxon>
        <taxon>Mycolicibacterium</taxon>
    </lineage>
</organism>
<dbReference type="Gene3D" id="1.10.443.10">
    <property type="entry name" value="Intergrase catalytic core"/>
    <property type="match status" value="1"/>
</dbReference>
<evidence type="ECO:0000313" key="13">
    <source>
        <dbReference type="Proteomes" id="UP000034150"/>
    </source>
</evidence>
<dbReference type="GO" id="GO:0007059">
    <property type="term" value="P:chromosome segregation"/>
    <property type="evidence" value="ECO:0007669"/>
    <property type="project" value="UniProtKB-KW"/>
</dbReference>
<keyword evidence="3" id="KW-0132">Cell division</keyword>
<evidence type="ECO:0000256" key="7">
    <source>
        <dbReference type="ARBA" id="ARBA00023172"/>
    </source>
</evidence>